<evidence type="ECO:0008006" key="5">
    <source>
        <dbReference type="Google" id="ProtNLM"/>
    </source>
</evidence>
<evidence type="ECO:0000256" key="1">
    <source>
        <dbReference type="SAM" id="Phobius"/>
    </source>
</evidence>
<name>A0A9P1MT88_9PELO</name>
<accession>A0A9P1MT88</accession>
<reference evidence="3" key="1">
    <citation type="submission" date="2022-11" db="EMBL/GenBank/DDBJ databases">
        <authorList>
            <person name="Kikuchi T."/>
        </authorList>
    </citation>
    <scope>NUCLEOTIDE SEQUENCE</scope>
    <source>
        <strain evidence="3">PS1010</strain>
    </source>
</reference>
<comment type="caution">
    <text evidence="3">The sequence shown here is derived from an EMBL/GenBank/DDBJ whole genome shotgun (WGS) entry which is preliminary data.</text>
</comment>
<feature type="chain" id="PRO_5040231964" description="Seven cysteines N-terminal domain-containing protein" evidence="2">
    <location>
        <begin position="17"/>
        <end position="192"/>
    </location>
</feature>
<evidence type="ECO:0000313" key="3">
    <source>
        <dbReference type="EMBL" id="CAI5439117.1"/>
    </source>
</evidence>
<dbReference type="AlphaFoldDB" id="A0A9P1MT88"/>
<sequence>MNFLILLIFFVKFSQAIDVFCGQLEVFNEQRYGLGAITVSSQSTVDLKQCLDVCCQIPNCDGVTFEGITANDFNEPNCLLVSCDPICQLNPPNQKSSGILSVILHRQRNTTTTTTTTEMSLSNSTTPYEFKAALTPFWVLAIAITVAAVCIGLNLTLCLAYCCYCRRKKRSQKAQISTVKGGPTLHAYNQPI</sequence>
<gene>
    <name evidence="3" type="ORF">CAMP_LOCUS1754</name>
</gene>
<keyword evidence="1" id="KW-0812">Transmembrane</keyword>
<keyword evidence="1" id="KW-0472">Membrane</keyword>
<keyword evidence="4" id="KW-1185">Reference proteome</keyword>
<keyword evidence="2" id="KW-0732">Signal</keyword>
<dbReference type="OrthoDB" id="5844878at2759"/>
<proteinExistence type="predicted"/>
<organism evidence="3 4">
    <name type="scientific">Caenorhabditis angaria</name>
    <dbReference type="NCBI Taxonomy" id="860376"/>
    <lineage>
        <taxon>Eukaryota</taxon>
        <taxon>Metazoa</taxon>
        <taxon>Ecdysozoa</taxon>
        <taxon>Nematoda</taxon>
        <taxon>Chromadorea</taxon>
        <taxon>Rhabditida</taxon>
        <taxon>Rhabditina</taxon>
        <taxon>Rhabditomorpha</taxon>
        <taxon>Rhabditoidea</taxon>
        <taxon>Rhabditidae</taxon>
        <taxon>Peloderinae</taxon>
        <taxon>Caenorhabditis</taxon>
    </lineage>
</organism>
<dbReference type="EMBL" id="CANHGI010000001">
    <property type="protein sequence ID" value="CAI5439117.1"/>
    <property type="molecule type" value="Genomic_DNA"/>
</dbReference>
<feature type="signal peptide" evidence="2">
    <location>
        <begin position="1"/>
        <end position="16"/>
    </location>
</feature>
<protein>
    <recommendedName>
        <fullName evidence="5">Seven cysteines N-terminal domain-containing protein</fullName>
    </recommendedName>
</protein>
<dbReference type="Proteomes" id="UP001152747">
    <property type="component" value="Unassembled WGS sequence"/>
</dbReference>
<evidence type="ECO:0000256" key="2">
    <source>
        <dbReference type="SAM" id="SignalP"/>
    </source>
</evidence>
<keyword evidence="1" id="KW-1133">Transmembrane helix</keyword>
<evidence type="ECO:0000313" key="4">
    <source>
        <dbReference type="Proteomes" id="UP001152747"/>
    </source>
</evidence>
<feature type="transmembrane region" description="Helical" evidence="1">
    <location>
        <begin position="137"/>
        <end position="164"/>
    </location>
</feature>